<dbReference type="EMBL" id="BSTK01000023">
    <property type="protein sequence ID" value="GLY91952.1"/>
    <property type="molecule type" value="Genomic_DNA"/>
</dbReference>
<gene>
    <name evidence="1" type="ORF">Airi02_098800</name>
</gene>
<organism evidence="1 2">
    <name type="scientific">Actinoallomurus iriomotensis</name>
    <dbReference type="NCBI Taxonomy" id="478107"/>
    <lineage>
        <taxon>Bacteria</taxon>
        <taxon>Bacillati</taxon>
        <taxon>Actinomycetota</taxon>
        <taxon>Actinomycetes</taxon>
        <taxon>Streptosporangiales</taxon>
        <taxon>Thermomonosporaceae</taxon>
        <taxon>Actinoallomurus</taxon>
    </lineage>
</organism>
<evidence type="ECO:0000313" key="2">
    <source>
        <dbReference type="Proteomes" id="UP001165074"/>
    </source>
</evidence>
<dbReference type="AlphaFoldDB" id="A0A9W6SFK2"/>
<dbReference type="Proteomes" id="UP001165074">
    <property type="component" value="Unassembled WGS sequence"/>
</dbReference>
<sequence>MDTTLTVRKPGAVLGDRLEVSTSELPRRLADGGAAPVLLVTGTPYAPGLDAVTGDLLWQAGVREVRIRETVRADDGLLHFLHFLREAASHGIEVVWESEGDLGCDTRLLYHLPPRAGDPSWRSAYRYGLCHYRVGPGFVTVTDQRRGPAVPFTLRRTQEIRLVQDLDRPGPSDESSAFAGLLRSGLIISNGRDALCLPYRLRRWPIPCTVI</sequence>
<dbReference type="InterPro" id="IPR043863">
    <property type="entry name" value="DUF5825"/>
</dbReference>
<dbReference type="RefSeq" id="WP_285583877.1">
    <property type="nucleotide sequence ID" value="NZ_BSTK01000023.1"/>
</dbReference>
<reference evidence="1" key="1">
    <citation type="submission" date="2023-03" db="EMBL/GenBank/DDBJ databases">
        <title>Actinoallomurus iriomotensis NBRC 103684.</title>
        <authorList>
            <person name="Ichikawa N."/>
            <person name="Sato H."/>
            <person name="Tonouchi N."/>
        </authorList>
    </citation>
    <scope>NUCLEOTIDE SEQUENCE</scope>
    <source>
        <strain evidence="1">NBRC 103684</strain>
    </source>
</reference>
<keyword evidence="2" id="KW-1185">Reference proteome</keyword>
<name>A0A9W6SFK2_9ACTN</name>
<dbReference type="Pfam" id="PF19142">
    <property type="entry name" value="DUF5825"/>
    <property type="match status" value="1"/>
</dbReference>
<proteinExistence type="predicted"/>
<comment type="caution">
    <text evidence="1">The sequence shown here is derived from an EMBL/GenBank/DDBJ whole genome shotgun (WGS) entry which is preliminary data.</text>
</comment>
<protein>
    <submittedName>
        <fullName evidence="1">Uncharacterized protein</fullName>
    </submittedName>
</protein>
<accession>A0A9W6SFK2</accession>
<evidence type="ECO:0000313" key="1">
    <source>
        <dbReference type="EMBL" id="GLY91952.1"/>
    </source>
</evidence>